<comment type="caution">
    <text evidence="1">The sequence shown here is derived from an EMBL/GenBank/DDBJ whole genome shotgun (WGS) entry which is preliminary data.</text>
</comment>
<sequence length="58" mass="6569">MAEGSQTSNPLKIVCPARVLSGHHPGSVHRKHWEQYPAFDDHCCVCDIPKITNNRHYS</sequence>
<name>A0A9X0A249_9CNID</name>
<organism evidence="1 2">
    <name type="scientific">Desmophyllum pertusum</name>
    <dbReference type="NCBI Taxonomy" id="174260"/>
    <lineage>
        <taxon>Eukaryota</taxon>
        <taxon>Metazoa</taxon>
        <taxon>Cnidaria</taxon>
        <taxon>Anthozoa</taxon>
        <taxon>Hexacorallia</taxon>
        <taxon>Scleractinia</taxon>
        <taxon>Caryophylliina</taxon>
        <taxon>Caryophylliidae</taxon>
        <taxon>Desmophyllum</taxon>
    </lineage>
</organism>
<reference evidence="1" key="1">
    <citation type="submission" date="2023-01" db="EMBL/GenBank/DDBJ databases">
        <title>Genome assembly of the deep-sea coral Lophelia pertusa.</title>
        <authorList>
            <person name="Herrera S."/>
            <person name="Cordes E."/>
        </authorList>
    </citation>
    <scope>NUCLEOTIDE SEQUENCE</scope>
    <source>
        <strain evidence="1">USNM1676648</strain>
        <tissue evidence="1">Polyp</tissue>
    </source>
</reference>
<dbReference type="Proteomes" id="UP001163046">
    <property type="component" value="Unassembled WGS sequence"/>
</dbReference>
<evidence type="ECO:0000313" key="2">
    <source>
        <dbReference type="Proteomes" id="UP001163046"/>
    </source>
</evidence>
<dbReference type="AlphaFoldDB" id="A0A9X0A249"/>
<protein>
    <submittedName>
        <fullName evidence="1">Uncharacterized protein</fullName>
    </submittedName>
</protein>
<keyword evidence="2" id="KW-1185">Reference proteome</keyword>
<dbReference type="EMBL" id="MU825403">
    <property type="protein sequence ID" value="KAJ7391997.1"/>
    <property type="molecule type" value="Genomic_DNA"/>
</dbReference>
<evidence type="ECO:0000313" key="1">
    <source>
        <dbReference type="EMBL" id="KAJ7391997.1"/>
    </source>
</evidence>
<feature type="non-terminal residue" evidence="1">
    <location>
        <position position="1"/>
    </location>
</feature>
<accession>A0A9X0A249</accession>
<gene>
    <name evidence="1" type="ORF">OS493_014930</name>
</gene>
<proteinExistence type="predicted"/>